<gene>
    <name evidence="2" type="primary">hoatz</name>
    <name evidence="2" type="synonym">si:dkey-27p23.3</name>
</gene>
<sequence length="189" mass="21668">MIEELDEEVLDGLTEVEKLYTVFHGASQEDVAYAKLFWNSLSLQPPIESRLVSSDIRQRLKVAKTPNTTNAAANQAPWSKRNEEIQQDAYLRQKQEEKQRYMEMAKNRDQIIALLKKQRDERIKAMTLLLESLESLINSVLTIPPASAVGKHCYYMMLPQPSLTVGMGLARCWSCIWFSPDQIPIGKLR</sequence>
<protein>
    <submittedName>
        <fullName evidence="2">Cilia- and flagella-associated protein HOATZ isoform X1</fullName>
    </submittedName>
</protein>
<proteinExistence type="predicted"/>
<keyword evidence="2" id="KW-0282">Flagellum</keyword>
<accession>A0AC58JK40</accession>
<organism evidence="1 2">
    <name type="scientific">Danio rerio</name>
    <name type="common">Zebrafish</name>
    <name type="synonym">Brachydanio rerio</name>
    <dbReference type="NCBI Taxonomy" id="7955"/>
    <lineage>
        <taxon>Eukaryota</taxon>
        <taxon>Metazoa</taxon>
        <taxon>Chordata</taxon>
        <taxon>Craniata</taxon>
        <taxon>Vertebrata</taxon>
        <taxon>Euteleostomi</taxon>
        <taxon>Actinopterygii</taxon>
        <taxon>Neopterygii</taxon>
        <taxon>Teleostei</taxon>
        <taxon>Ostariophysi</taxon>
        <taxon>Cypriniformes</taxon>
        <taxon>Danionidae</taxon>
        <taxon>Danioninae</taxon>
        <taxon>Danio</taxon>
    </lineage>
</organism>
<reference evidence="2" key="1">
    <citation type="submission" date="2025-08" db="UniProtKB">
        <authorList>
            <consortium name="RefSeq"/>
        </authorList>
    </citation>
    <scope>IDENTIFICATION</scope>
    <source>
        <strain evidence="2">Tuebingen</strain>
        <tissue evidence="2">Fibroblasts and whole tissue</tissue>
    </source>
</reference>
<evidence type="ECO:0000313" key="1">
    <source>
        <dbReference type="Proteomes" id="UP000000437"/>
    </source>
</evidence>
<name>A0AC58JK40_DANRE</name>
<keyword evidence="2" id="KW-0966">Cell projection</keyword>
<dbReference type="RefSeq" id="XP_073806863.1">
    <property type="nucleotide sequence ID" value="XM_073950762.1"/>
</dbReference>
<dbReference type="Proteomes" id="UP000000437">
    <property type="component" value="Chromosome 5"/>
</dbReference>
<keyword evidence="1" id="KW-1185">Reference proteome</keyword>
<evidence type="ECO:0000313" key="2">
    <source>
        <dbReference type="RefSeq" id="XP_073806863.1"/>
    </source>
</evidence>
<keyword evidence="2" id="KW-0969">Cilium</keyword>